<proteinExistence type="predicted"/>
<evidence type="ECO:0000313" key="1">
    <source>
        <dbReference type="EMBL" id="KAI9922896.1"/>
    </source>
</evidence>
<comment type="caution">
    <text evidence="1">The sequence shown here is derived from an EMBL/GenBank/DDBJ whole genome shotgun (WGS) entry which is preliminary data.</text>
</comment>
<dbReference type="EMBL" id="CM047580">
    <property type="protein sequence ID" value="KAI9922896.1"/>
    <property type="molecule type" value="Genomic_DNA"/>
</dbReference>
<name>A0ACC0WYW9_9STRA</name>
<organism evidence="1 2">
    <name type="scientific">Peronosclerospora sorghi</name>
    <dbReference type="NCBI Taxonomy" id="230839"/>
    <lineage>
        <taxon>Eukaryota</taxon>
        <taxon>Sar</taxon>
        <taxon>Stramenopiles</taxon>
        <taxon>Oomycota</taxon>
        <taxon>Peronosporomycetes</taxon>
        <taxon>Peronosporales</taxon>
        <taxon>Peronosporaceae</taxon>
        <taxon>Peronosclerospora</taxon>
    </lineage>
</organism>
<dbReference type="Proteomes" id="UP001163321">
    <property type="component" value="Chromosome 1"/>
</dbReference>
<keyword evidence="2" id="KW-1185">Reference proteome</keyword>
<reference evidence="1 2" key="1">
    <citation type="journal article" date="2022" name="bioRxiv">
        <title>The genome of the oomycete Peronosclerospora sorghi, a cosmopolitan pathogen of maize and sorghum, is inflated with dispersed pseudogenes.</title>
        <authorList>
            <person name="Fletcher K."/>
            <person name="Martin F."/>
            <person name="Isakeit T."/>
            <person name="Cavanaugh K."/>
            <person name="Magill C."/>
            <person name="Michelmore R."/>
        </authorList>
    </citation>
    <scope>NUCLEOTIDE SEQUENCE [LARGE SCALE GENOMIC DNA]</scope>
    <source>
        <strain evidence="1">P6</strain>
    </source>
</reference>
<gene>
    <name evidence="1" type="ORF">PsorP6_000168</name>
</gene>
<protein>
    <submittedName>
        <fullName evidence="1">Uncharacterized protein</fullName>
    </submittedName>
</protein>
<accession>A0ACC0WYW9</accession>
<sequence>MAPNPANLERNGSDTERLLHAMEEAFEHERKQREMLEKKYARLKRRYVRLERTHSRLLMESHETKNKVEMPVTQCETRDDSHEFASSSSPTPMSAVNDLSGNSNHRSLDTTFNDLLCSRLRLTTSDDICRDSLSSTLGSPDVTWSRINEEKEQEKVEEEEELLRCNTHGLYSIPTSRGLHLDFSLPARLTDSHRSISIPPRRMQLYGTHWNHSTSSHSSQQSASPMTTHSGERRMRICPRLDRHDDSSERSIAHSYGQEFEHDQLEPCVRRHWQYHWASDPPQVPLISSPVASSPVIATHAPIFPAHIPTPASHPRTLTDEEASLALARYLQQQEYISAYEEYEARFLEESPHQEYNHQIYGHTSSDFMNNQRYIDPDNMTYEELLRLGEEVGDVKKDRWRQKACEVLSSLPTHHWTPDDNEDTCIICQYTFTPNDRVMTLPCAHIFHGDFAAGASNQRASFLKMQFLFLAQKRLVLLLGNLVIDFPCLPPA</sequence>
<evidence type="ECO:0000313" key="2">
    <source>
        <dbReference type="Proteomes" id="UP001163321"/>
    </source>
</evidence>